<dbReference type="InterPro" id="IPR043502">
    <property type="entry name" value="DNA/RNA_pol_sf"/>
</dbReference>
<evidence type="ECO:0000313" key="2">
    <source>
        <dbReference type="RefSeq" id="XP_009797924.1"/>
    </source>
</evidence>
<dbReference type="RefSeq" id="XP_009797924.1">
    <property type="nucleotide sequence ID" value="XM_009799622.1"/>
</dbReference>
<dbReference type="eggNOG" id="KOG0017">
    <property type="taxonomic scope" value="Eukaryota"/>
</dbReference>
<dbReference type="InterPro" id="IPR053134">
    <property type="entry name" value="RNA-dir_DNA_polymerase"/>
</dbReference>
<reference evidence="2" key="2">
    <citation type="submission" date="2025-08" db="UniProtKB">
        <authorList>
            <consortium name="RefSeq"/>
        </authorList>
    </citation>
    <scope>IDENTIFICATION</scope>
    <source>
        <tissue evidence="2">Leaf</tissue>
    </source>
</reference>
<dbReference type="AlphaFoldDB" id="A0A1U7YFA7"/>
<dbReference type="GeneID" id="104244234"/>
<dbReference type="PANTHER" id="PTHR24559">
    <property type="entry name" value="TRANSPOSON TY3-I GAG-POL POLYPROTEIN"/>
    <property type="match status" value="1"/>
</dbReference>
<dbReference type="SUPFAM" id="SSF56672">
    <property type="entry name" value="DNA/RNA polymerases"/>
    <property type="match status" value="1"/>
</dbReference>
<dbReference type="Proteomes" id="UP000189701">
    <property type="component" value="Unplaced"/>
</dbReference>
<accession>A0A1U7YFA7</accession>
<sequence>MTCTRNSCPDLKKLSNREIMNQKVEYDEDEALKEIKRELDRFENKSKPNLNETEAINLDNPEETRETKIRIHTEQKTRDAIIQVLLEYIDVFAWSYDDMPGLSADLMVYKLPAYPNFPPIQQKERNFKTDMSDNIKEEITKQLSVNVIRVVRYTTWLENIVPNPKKDGKIRVCVDYRDLNKSSPKDNFPLPNIHILVDNYAKHDI</sequence>
<dbReference type="KEGG" id="nsy:104244234"/>
<reference evidence="1" key="1">
    <citation type="journal article" date="2013" name="Genome Biol.">
        <title>Reference genomes and transcriptomes of Nicotiana sylvestris and Nicotiana tomentosiformis.</title>
        <authorList>
            <person name="Sierro N."/>
            <person name="Battey J.N."/>
            <person name="Ouadi S."/>
            <person name="Bovet L."/>
            <person name="Goepfert S."/>
            <person name="Bakaher N."/>
            <person name="Peitsch M.C."/>
            <person name="Ivanov N.V."/>
        </authorList>
    </citation>
    <scope>NUCLEOTIDE SEQUENCE [LARGE SCALE GENOMIC DNA]</scope>
</reference>
<dbReference type="Gene3D" id="3.10.10.10">
    <property type="entry name" value="HIV Type 1 Reverse Transcriptase, subunit A, domain 1"/>
    <property type="match status" value="1"/>
</dbReference>
<dbReference type="PANTHER" id="PTHR24559:SF431">
    <property type="entry name" value="RNA-DIRECTED DNA POLYMERASE HOMOLOG"/>
    <property type="match status" value="1"/>
</dbReference>
<proteinExistence type="predicted"/>
<name>A0A1U7YFA7_NICSY</name>
<evidence type="ECO:0000313" key="1">
    <source>
        <dbReference type="Proteomes" id="UP000189701"/>
    </source>
</evidence>
<protein>
    <submittedName>
        <fullName evidence="2">Uncharacterized protein LOC104244234</fullName>
    </submittedName>
</protein>
<gene>
    <name evidence="2" type="primary">LOC104244234</name>
</gene>
<organism evidence="1 2">
    <name type="scientific">Nicotiana sylvestris</name>
    <name type="common">Wood tobacco</name>
    <name type="synonym">South American tobacco</name>
    <dbReference type="NCBI Taxonomy" id="4096"/>
    <lineage>
        <taxon>Eukaryota</taxon>
        <taxon>Viridiplantae</taxon>
        <taxon>Streptophyta</taxon>
        <taxon>Embryophyta</taxon>
        <taxon>Tracheophyta</taxon>
        <taxon>Spermatophyta</taxon>
        <taxon>Magnoliopsida</taxon>
        <taxon>eudicotyledons</taxon>
        <taxon>Gunneridae</taxon>
        <taxon>Pentapetalae</taxon>
        <taxon>asterids</taxon>
        <taxon>lamiids</taxon>
        <taxon>Solanales</taxon>
        <taxon>Solanaceae</taxon>
        <taxon>Nicotianoideae</taxon>
        <taxon>Nicotianeae</taxon>
        <taxon>Nicotiana</taxon>
    </lineage>
</organism>
<keyword evidence="1" id="KW-1185">Reference proteome</keyword>